<feature type="binding site" evidence="11">
    <location>
        <begin position="34"/>
        <end position="41"/>
    </location>
    <ligand>
        <name>ATP</name>
        <dbReference type="ChEBI" id="CHEBI:30616"/>
    </ligand>
</feature>
<dbReference type="InterPro" id="IPR020590">
    <property type="entry name" value="Guanylate_kinase_CS"/>
</dbReference>
<dbReference type="PATRIC" id="fig|66712.6.peg.1073"/>
<dbReference type="Gene3D" id="3.40.50.300">
    <property type="entry name" value="P-loop containing nucleotide triphosphate hydrolases"/>
    <property type="match status" value="1"/>
</dbReference>
<reference evidence="14" key="1">
    <citation type="submission" date="2014-08" db="EMBL/GenBank/DDBJ databases">
        <authorList>
            <person name="Falentin Helene"/>
        </authorList>
    </citation>
    <scope>NUCLEOTIDE SEQUENCE</scope>
</reference>
<dbReference type="AlphaFoldDB" id="A0A0B7NY28"/>
<keyword evidence="7 11" id="KW-0418">Kinase</keyword>
<dbReference type="EC" id="2.7.4.8" evidence="3 11"/>
<feature type="region of interest" description="Disordered" evidence="12">
    <location>
        <begin position="1"/>
        <end position="20"/>
    </location>
</feature>
<dbReference type="InterPro" id="IPR017665">
    <property type="entry name" value="Guanylate_kinase"/>
</dbReference>
<evidence type="ECO:0000256" key="4">
    <source>
        <dbReference type="ARBA" id="ARBA00016296"/>
    </source>
</evidence>
<dbReference type="NCBIfam" id="TIGR03263">
    <property type="entry name" value="guanyl_kin"/>
    <property type="match status" value="1"/>
</dbReference>
<dbReference type="SMART" id="SM00072">
    <property type="entry name" value="GuKc"/>
    <property type="match status" value="1"/>
</dbReference>
<dbReference type="GO" id="GO:0005829">
    <property type="term" value="C:cytosol"/>
    <property type="evidence" value="ECO:0007669"/>
    <property type="project" value="TreeGrafter"/>
</dbReference>
<proteinExistence type="inferred from homology"/>
<keyword evidence="8 11" id="KW-0067">ATP-binding</keyword>
<evidence type="ECO:0000256" key="12">
    <source>
        <dbReference type="SAM" id="MobiDB-lite"/>
    </source>
</evidence>
<accession>A0A0B7NY28</accession>
<dbReference type="InterPro" id="IPR008145">
    <property type="entry name" value="GK/Ca_channel_bsu"/>
</dbReference>
<dbReference type="FunFam" id="3.30.63.10:FF:000002">
    <property type="entry name" value="Guanylate kinase 1"/>
    <property type="match status" value="1"/>
</dbReference>
<evidence type="ECO:0000256" key="3">
    <source>
        <dbReference type="ARBA" id="ARBA00012961"/>
    </source>
</evidence>
<evidence type="ECO:0000256" key="5">
    <source>
        <dbReference type="ARBA" id="ARBA00022679"/>
    </source>
</evidence>
<comment type="catalytic activity">
    <reaction evidence="10 11">
        <text>GMP + ATP = GDP + ADP</text>
        <dbReference type="Rhea" id="RHEA:20780"/>
        <dbReference type="ChEBI" id="CHEBI:30616"/>
        <dbReference type="ChEBI" id="CHEBI:58115"/>
        <dbReference type="ChEBI" id="CHEBI:58189"/>
        <dbReference type="ChEBI" id="CHEBI:456216"/>
        <dbReference type="EC" id="2.7.4.8"/>
    </reaction>
</comment>
<comment type="subcellular location">
    <subcellularLocation>
        <location evidence="11">Cytoplasm</location>
    </subcellularLocation>
</comment>
<dbReference type="HAMAP" id="MF_00328">
    <property type="entry name" value="Guanylate_kinase"/>
    <property type="match status" value="1"/>
</dbReference>
<dbReference type="InterPro" id="IPR008144">
    <property type="entry name" value="Guanylate_kin-like_dom"/>
</dbReference>
<dbReference type="RefSeq" id="WP_044636142.1">
    <property type="nucleotide sequence ID" value="NZ_CP010341.1"/>
</dbReference>
<feature type="domain" description="Guanylate kinase-like" evidence="13">
    <location>
        <begin position="27"/>
        <end position="205"/>
    </location>
</feature>
<dbReference type="PANTHER" id="PTHR23117:SF13">
    <property type="entry name" value="GUANYLATE KINASE"/>
    <property type="match status" value="1"/>
</dbReference>
<keyword evidence="11" id="KW-0963">Cytoplasm</keyword>
<dbReference type="Gene3D" id="3.30.63.10">
    <property type="entry name" value="Guanylate Kinase phosphate binding domain"/>
    <property type="match status" value="1"/>
</dbReference>
<dbReference type="GeneID" id="61222194"/>
<comment type="function">
    <text evidence="1 11">Essential for recycling GMP and indirectly, cGMP.</text>
</comment>
<dbReference type="CDD" id="cd00071">
    <property type="entry name" value="GMPK"/>
    <property type="match status" value="1"/>
</dbReference>
<dbReference type="InterPro" id="IPR027417">
    <property type="entry name" value="P-loop_NTPase"/>
</dbReference>
<evidence type="ECO:0000256" key="7">
    <source>
        <dbReference type="ARBA" id="ARBA00022777"/>
    </source>
</evidence>
<dbReference type="PANTHER" id="PTHR23117">
    <property type="entry name" value="GUANYLATE KINASE-RELATED"/>
    <property type="match status" value="1"/>
</dbReference>
<dbReference type="PROSITE" id="PS50052">
    <property type="entry name" value="GUANYLATE_KINASE_2"/>
    <property type="match status" value="1"/>
</dbReference>
<evidence type="ECO:0000256" key="11">
    <source>
        <dbReference type="HAMAP-Rule" id="MF_00328"/>
    </source>
</evidence>
<evidence type="ECO:0000256" key="9">
    <source>
        <dbReference type="ARBA" id="ARBA00030128"/>
    </source>
</evidence>
<evidence type="ECO:0000259" key="13">
    <source>
        <dbReference type="PROSITE" id="PS50052"/>
    </source>
</evidence>
<dbReference type="EMBL" id="LM676387">
    <property type="protein sequence ID" value="CEP25979.1"/>
    <property type="molecule type" value="Genomic_DNA"/>
</dbReference>
<evidence type="ECO:0000256" key="8">
    <source>
        <dbReference type="ARBA" id="ARBA00022840"/>
    </source>
</evidence>
<evidence type="ECO:0000256" key="1">
    <source>
        <dbReference type="ARBA" id="ARBA00003531"/>
    </source>
</evidence>
<dbReference type="GO" id="GO:0004385">
    <property type="term" value="F:GMP kinase activity"/>
    <property type="evidence" value="ECO:0007669"/>
    <property type="project" value="UniProtKB-UniRule"/>
</dbReference>
<organism evidence="14">
    <name type="scientific">Propionibacterium freudenreichii subsp. freudenreichii</name>
    <dbReference type="NCBI Taxonomy" id="66712"/>
    <lineage>
        <taxon>Bacteria</taxon>
        <taxon>Bacillati</taxon>
        <taxon>Actinomycetota</taxon>
        <taxon>Actinomycetes</taxon>
        <taxon>Propionibacteriales</taxon>
        <taxon>Propionibacteriaceae</taxon>
        <taxon>Propionibacterium</taxon>
    </lineage>
</organism>
<keyword evidence="5 11" id="KW-0808">Transferase</keyword>
<sequence length="206" mass="23310">MNDTAPSAREHQPEAVPRANGAERLSPRVYVISGPTAVGKGTIVERLRRIHPEIFVSCSATTRKPRPGEVDGVSYYFLDDAQFDELVTSGGLLEWAGVHGDRYGTPREPVERALREGRPVILEIDLQGARQVRHSYPQAVEIFLAPPSWEELVHRLRGRGTENQDQQSRRLRTARHELDAEDEFDHVVVNREIGTTVREMVDLMRL</sequence>
<evidence type="ECO:0000256" key="6">
    <source>
        <dbReference type="ARBA" id="ARBA00022741"/>
    </source>
</evidence>
<name>A0A0B7NY28_PROFF</name>
<gene>
    <name evidence="11 14" type="primary">gmk</name>
    <name evidence="14" type="ORF">PFCIRM138_03375</name>
</gene>
<dbReference type="Pfam" id="PF00625">
    <property type="entry name" value="Guanylate_kin"/>
    <property type="match status" value="1"/>
</dbReference>
<evidence type="ECO:0000256" key="10">
    <source>
        <dbReference type="ARBA" id="ARBA00048594"/>
    </source>
</evidence>
<dbReference type="SUPFAM" id="SSF52540">
    <property type="entry name" value="P-loop containing nucleoside triphosphate hydrolases"/>
    <property type="match status" value="1"/>
</dbReference>
<comment type="similarity">
    <text evidence="2 11">Belongs to the guanylate kinase family.</text>
</comment>
<dbReference type="KEGG" id="pfre:RM25_1048"/>
<dbReference type="PROSITE" id="PS00856">
    <property type="entry name" value="GUANYLATE_KINASE_1"/>
    <property type="match status" value="1"/>
</dbReference>
<protein>
    <recommendedName>
        <fullName evidence="4 11">Guanylate kinase</fullName>
        <ecNumber evidence="3 11">2.7.4.8</ecNumber>
    </recommendedName>
    <alternativeName>
        <fullName evidence="9 11">GMP kinase</fullName>
    </alternativeName>
</protein>
<dbReference type="GO" id="GO:0005524">
    <property type="term" value="F:ATP binding"/>
    <property type="evidence" value="ECO:0007669"/>
    <property type="project" value="UniProtKB-UniRule"/>
</dbReference>
<keyword evidence="6 11" id="KW-0547">Nucleotide-binding</keyword>
<evidence type="ECO:0000256" key="2">
    <source>
        <dbReference type="ARBA" id="ARBA00005790"/>
    </source>
</evidence>
<evidence type="ECO:0000313" key="14">
    <source>
        <dbReference type="EMBL" id="CEP25979.1"/>
    </source>
</evidence>